<dbReference type="EMBL" id="MU865924">
    <property type="protein sequence ID" value="KAK4452454.1"/>
    <property type="molecule type" value="Genomic_DNA"/>
</dbReference>
<feature type="compositionally biased region" description="Low complexity" evidence="2">
    <location>
        <begin position="25"/>
        <end position="40"/>
    </location>
</feature>
<comment type="caution">
    <text evidence="3">The sequence shown here is derived from an EMBL/GenBank/DDBJ whole genome shotgun (WGS) entry which is preliminary data.</text>
</comment>
<keyword evidence="1" id="KW-0175">Coiled coil</keyword>
<feature type="compositionally biased region" description="Acidic residues" evidence="2">
    <location>
        <begin position="485"/>
        <end position="524"/>
    </location>
</feature>
<keyword evidence="4" id="KW-1185">Reference proteome</keyword>
<organism evidence="3 4">
    <name type="scientific">Podospora aff. communis PSN243</name>
    <dbReference type="NCBI Taxonomy" id="3040156"/>
    <lineage>
        <taxon>Eukaryota</taxon>
        <taxon>Fungi</taxon>
        <taxon>Dikarya</taxon>
        <taxon>Ascomycota</taxon>
        <taxon>Pezizomycotina</taxon>
        <taxon>Sordariomycetes</taxon>
        <taxon>Sordariomycetidae</taxon>
        <taxon>Sordariales</taxon>
        <taxon>Podosporaceae</taxon>
        <taxon>Podospora</taxon>
    </lineage>
</organism>
<reference evidence="3" key="1">
    <citation type="journal article" date="2023" name="Mol. Phylogenet. Evol.">
        <title>Genome-scale phylogeny and comparative genomics of the fungal order Sordariales.</title>
        <authorList>
            <person name="Hensen N."/>
            <person name="Bonometti L."/>
            <person name="Westerberg I."/>
            <person name="Brannstrom I.O."/>
            <person name="Guillou S."/>
            <person name="Cros-Aarteil S."/>
            <person name="Calhoun S."/>
            <person name="Haridas S."/>
            <person name="Kuo A."/>
            <person name="Mondo S."/>
            <person name="Pangilinan J."/>
            <person name="Riley R."/>
            <person name="LaButti K."/>
            <person name="Andreopoulos B."/>
            <person name="Lipzen A."/>
            <person name="Chen C."/>
            <person name="Yan M."/>
            <person name="Daum C."/>
            <person name="Ng V."/>
            <person name="Clum A."/>
            <person name="Steindorff A."/>
            <person name="Ohm R.A."/>
            <person name="Martin F."/>
            <person name="Silar P."/>
            <person name="Natvig D.O."/>
            <person name="Lalanne C."/>
            <person name="Gautier V."/>
            <person name="Ament-Velasquez S.L."/>
            <person name="Kruys A."/>
            <person name="Hutchinson M.I."/>
            <person name="Powell A.J."/>
            <person name="Barry K."/>
            <person name="Miller A.N."/>
            <person name="Grigoriev I.V."/>
            <person name="Debuchy R."/>
            <person name="Gladieux P."/>
            <person name="Hiltunen Thoren M."/>
            <person name="Johannesson H."/>
        </authorList>
    </citation>
    <scope>NUCLEOTIDE SEQUENCE</scope>
    <source>
        <strain evidence="3">PSN243</strain>
    </source>
</reference>
<feature type="compositionally biased region" description="Pro residues" evidence="2">
    <location>
        <begin position="107"/>
        <end position="123"/>
    </location>
</feature>
<dbReference type="Proteomes" id="UP001321760">
    <property type="component" value="Unassembled WGS sequence"/>
</dbReference>
<name>A0AAV9GX09_9PEZI</name>
<feature type="region of interest" description="Disordered" evidence="2">
    <location>
        <begin position="1"/>
        <end position="157"/>
    </location>
</feature>
<dbReference type="PANTHER" id="PTHR45725">
    <property type="entry name" value="FORMIN HOMOLOGY 2 FAMILY MEMBER"/>
    <property type="match status" value="1"/>
</dbReference>
<evidence type="ECO:0008006" key="5">
    <source>
        <dbReference type="Google" id="ProtNLM"/>
    </source>
</evidence>
<evidence type="ECO:0000256" key="1">
    <source>
        <dbReference type="SAM" id="Coils"/>
    </source>
</evidence>
<feature type="coiled-coil region" evidence="1">
    <location>
        <begin position="402"/>
        <end position="429"/>
    </location>
</feature>
<feature type="compositionally biased region" description="Pro residues" evidence="2">
    <location>
        <begin position="1"/>
        <end position="12"/>
    </location>
</feature>
<feature type="compositionally biased region" description="Low complexity" evidence="2">
    <location>
        <begin position="452"/>
        <end position="461"/>
    </location>
</feature>
<dbReference type="PANTHER" id="PTHR45725:SF1">
    <property type="entry name" value="DISHEVELLED ASSOCIATED ACTIVATOR OF MORPHOGENESIS, ISOFORM D"/>
    <property type="match status" value="1"/>
</dbReference>
<evidence type="ECO:0000313" key="4">
    <source>
        <dbReference type="Proteomes" id="UP001321760"/>
    </source>
</evidence>
<proteinExistence type="predicted"/>
<dbReference type="InterPro" id="IPR051425">
    <property type="entry name" value="Formin_Homology"/>
</dbReference>
<feature type="compositionally biased region" description="Pro residues" evidence="2">
    <location>
        <begin position="41"/>
        <end position="67"/>
    </location>
</feature>
<dbReference type="PRINTS" id="PR01217">
    <property type="entry name" value="PRICHEXTENSN"/>
</dbReference>
<accession>A0AAV9GX09</accession>
<sequence length="524" mass="57786">MNSGQQPPPPMAPSARVVSAPPGLPVHSPSPSLSPGLGTPNGPPPGPPPGQPGFTPTPQPQGPPMPNRPQGLKRGRPAAVPQPPPPAHPLYYPGAHPPQGAPMNAPARPPPQPMPPPPPPHQGPNPTASAKRPPVEFPPPHLPVPKRRRPDPPVDPTRLPLIPPFLAVAPAICKPREDVFKVPPPDTFSFSMHTVALDSPGHVALWKDQVESMARACGCYRELTTRFGVFPKVTTVEAAVIKFRYQTCWSILAETVSGPVWAYMRILGYNRIPVFRDLDGVQWQPSPVDAYYYAKQAGCRLHLPGSPHQNRAEVPRMVEEVRTAKRENYPTEEHFKKGIEWMRNVLDNMIRNGDRQVCESMYDAHPPFAPQWRMDVPYEGPWRLKGEPLLAIPKQNFRAPPQKNMRLERDRHEAELAQAEEDAKVVMEEYKRQFYVALQPPQGQGLPPPSTPIQQQSQLPSRAGSAVPSRAGSVAHAQRQREVIQIDDEGDEGSGDGDEDDFQDAEEGHDTDEEEGDEGVSEEE</sequence>
<evidence type="ECO:0000313" key="3">
    <source>
        <dbReference type="EMBL" id="KAK4452454.1"/>
    </source>
</evidence>
<feature type="region of interest" description="Disordered" evidence="2">
    <location>
        <begin position="439"/>
        <end position="524"/>
    </location>
</feature>
<protein>
    <recommendedName>
        <fullName evidence="5">HMG box domain-containing protein</fullName>
    </recommendedName>
</protein>
<evidence type="ECO:0000256" key="2">
    <source>
        <dbReference type="SAM" id="MobiDB-lite"/>
    </source>
</evidence>
<dbReference type="AlphaFoldDB" id="A0AAV9GX09"/>
<gene>
    <name evidence="3" type="ORF">QBC34DRAFT_36584</name>
</gene>
<reference evidence="3" key="2">
    <citation type="submission" date="2023-05" db="EMBL/GenBank/DDBJ databases">
        <authorList>
            <consortium name="Lawrence Berkeley National Laboratory"/>
            <person name="Steindorff A."/>
            <person name="Hensen N."/>
            <person name="Bonometti L."/>
            <person name="Westerberg I."/>
            <person name="Brannstrom I.O."/>
            <person name="Guillou S."/>
            <person name="Cros-Aarteil S."/>
            <person name="Calhoun S."/>
            <person name="Haridas S."/>
            <person name="Kuo A."/>
            <person name="Mondo S."/>
            <person name="Pangilinan J."/>
            <person name="Riley R."/>
            <person name="Labutti K."/>
            <person name="Andreopoulos B."/>
            <person name="Lipzen A."/>
            <person name="Chen C."/>
            <person name="Yanf M."/>
            <person name="Daum C."/>
            <person name="Ng V."/>
            <person name="Clum A."/>
            <person name="Ohm R."/>
            <person name="Martin F."/>
            <person name="Silar P."/>
            <person name="Natvig D."/>
            <person name="Lalanne C."/>
            <person name="Gautier V."/>
            <person name="Ament-Velasquez S.L."/>
            <person name="Kruys A."/>
            <person name="Hutchinson M.I."/>
            <person name="Powell A.J."/>
            <person name="Barry K."/>
            <person name="Miller A.N."/>
            <person name="Grigoriev I.V."/>
            <person name="Debuchy R."/>
            <person name="Gladieux P."/>
            <person name="Thoren M.H."/>
            <person name="Johannesson H."/>
        </authorList>
    </citation>
    <scope>NUCLEOTIDE SEQUENCE</scope>
    <source>
        <strain evidence="3">PSN243</strain>
    </source>
</reference>